<protein>
    <recommendedName>
        <fullName evidence="15">Calcium-transporting ATPase 2</fullName>
        <ecNumber evidence="2">7.2.2.10</ecNumber>
    </recommendedName>
</protein>
<keyword evidence="11" id="KW-1278">Translocase</keyword>
<keyword evidence="14" id="KW-0472">Membrane</keyword>
<keyword evidence="5" id="KW-0812">Transmembrane</keyword>
<evidence type="ECO:0000256" key="4">
    <source>
        <dbReference type="ARBA" id="ARBA00022568"/>
    </source>
</evidence>
<keyword evidence="3" id="KW-0813">Transport</keyword>
<reference evidence="18" key="1">
    <citation type="journal article" date="2018" name="Nat. Microbiol.">
        <title>Leveraging single-cell genomics to expand the fungal tree of life.</title>
        <authorList>
            <person name="Ahrendt S.R."/>
            <person name="Quandt C.A."/>
            <person name="Ciobanu D."/>
            <person name="Clum A."/>
            <person name="Salamov A."/>
            <person name="Andreopoulos B."/>
            <person name="Cheng J.F."/>
            <person name="Woyke T."/>
            <person name="Pelin A."/>
            <person name="Henrissat B."/>
            <person name="Reynolds N.K."/>
            <person name="Benny G.L."/>
            <person name="Smith M.E."/>
            <person name="James T.Y."/>
            <person name="Grigoriev I.V."/>
        </authorList>
    </citation>
    <scope>NUCLEOTIDE SEQUENCE [LARGE SCALE GENOMIC DNA]</scope>
</reference>
<keyword evidence="7" id="KW-0547">Nucleotide-binding</keyword>
<evidence type="ECO:0000256" key="1">
    <source>
        <dbReference type="ARBA" id="ARBA00004127"/>
    </source>
</evidence>
<dbReference type="Pfam" id="PF00689">
    <property type="entry name" value="Cation_ATPase_C"/>
    <property type="match status" value="1"/>
</dbReference>
<dbReference type="EC" id="7.2.2.10" evidence="2"/>
<dbReference type="AlphaFoldDB" id="A0A4P9W3F6"/>
<keyword evidence="9" id="KW-0067">ATP-binding</keyword>
<keyword evidence="6" id="KW-0479">Metal-binding</keyword>
<dbReference type="InterPro" id="IPR023214">
    <property type="entry name" value="HAD_sf"/>
</dbReference>
<dbReference type="InterPro" id="IPR023299">
    <property type="entry name" value="ATPase_P-typ_cyto_dom_N"/>
</dbReference>
<dbReference type="PRINTS" id="PR00120">
    <property type="entry name" value="HATPASE"/>
</dbReference>
<sequence>YANDGLRTFCLAYKPIVRYASNPIFPTSSDGESTPTPLLEDTYGLTLLAVFGIQDPIRPEVPNAVRSCASAGIVVRMVTGDNVGTARTIARDCGILNEGGLIMEGPEFRKLSPVEMDEVVPRLQVLARSSPLDKQVLVKALKRLGETVAVTGDGTNDAPALKSADVGFSMGIAGTEVAKEASDVVILDDNFVSIVKAVIWGRSVYDSVRKFLQFQLTVNVSAVVITVATSVVSAVRGPKIPASCLTAVQLLWVNLIMDTLAAIALATDPPTPELLNRPPSRRTDSLINRDMFRQIVGQSIYQIAVCMTLYFCG</sequence>
<dbReference type="EMBL" id="KZ997860">
    <property type="protein sequence ID" value="RKO86851.1"/>
    <property type="molecule type" value="Genomic_DNA"/>
</dbReference>
<evidence type="ECO:0000256" key="15">
    <source>
        <dbReference type="ARBA" id="ARBA00067965"/>
    </source>
</evidence>
<organism evidence="17 18">
    <name type="scientific">Blyttiomyces helicus</name>
    <dbReference type="NCBI Taxonomy" id="388810"/>
    <lineage>
        <taxon>Eukaryota</taxon>
        <taxon>Fungi</taxon>
        <taxon>Fungi incertae sedis</taxon>
        <taxon>Chytridiomycota</taxon>
        <taxon>Chytridiomycota incertae sedis</taxon>
        <taxon>Chytridiomycetes</taxon>
        <taxon>Chytridiomycetes incertae sedis</taxon>
        <taxon>Blyttiomyces</taxon>
    </lineage>
</organism>
<dbReference type="Proteomes" id="UP000269721">
    <property type="component" value="Unassembled WGS sequence"/>
</dbReference>
<dbReference type="GO" id="GO:0012505">
    <property type="term" value="C:endomembrane system"/>
    <property type="evidence" value="ECO:0007669"/>
    <property type="project" value="UniProtKB-SubCell"/>
</dbReference>
<dbReference type="GO" id="GO:0016887">
    <property type="term" value="F:ATP hydrolysis activity"/>
    <property type="evidence" value="ECO:0007669"/>
    <property type="project" value="InterPro"/>
</dbReference>
<evidence type="ECO:0000256" key="3">
    <source>
        <dbReference type="ARBA" id="ARBA00022448"/>
    </source>
</evidence>
<dbReference type="GO" id="GO:0006874">
    <property type="term" value="P:intracellular calcium ion homeostasis"/>
    <property type="evidence" value="ECO:0007669"/>
    <property type="project" value="TreeGrafter"/>
</dbReference>
<evidence type="ECO:0000256" key="2">
    <source>
        <dbReference type="ARBA" id="ARBA00012790"/>
    </source>
</evidence>
<keyword evidence="13" id="KW-0406">Ion transport</keyword>
<dbReference type="NCBIfam" id="TIGR01494">
    <property type="entry name" value="ATPase_P-type"/>
    <property type="match status" value="1"/>
</dbReference>
<keyword evidence="4" id="KW-0109">Calcium transport</keyword>
<keyword evidence="8" id="KW-0106">Calcium</keyword>
<name>A0A4P9W3F6_9FUNG</name>
<dbReference type="GO" id="GO:0046872">
    <property type="term" value="F:metal ion binding"/>
    <property type="evidence" value="ECO:0007669"/>
    <property type="project" value="UniProtKB-KW"/>
</dbReference>
<evidence type="ECO:0000256" key="6">
    <source>
        <dbReference type="ARBA" id="ARBA00022723"/>
    </source>
</evidence>
<dbReference type="GO" id="GO:0005388">
    <property type="term" value="F:P-type calcium transporter activity"/>
    <property type="evidence" value="ECO:0007669"/>
    <property type="project" value="UniProtKB-EC"/>
</dbReference>
<evidence type="ECO:0000259" key="16">
    <source>
        <dbReference type="Pfam" id="PF00689"/>
    </source>
</evidence>
<evidence type="ECO:0000256" key="14">
    <source>
        <dbReference type="ARBA" id="ARBA00023136"/>
    </source>
</evidence>
<feature type="non-terminal residue" evidence="17">
    <location>
        <position position="313"/>
    </location>
</feature>
<dbReference type="InterPro" id="IPR036412">
    <property type="entry name" value="HAD-like_sf"/>
</dbReference>
<keyword evidence="10" id="KW-0460">Magnesium</keyword>
<proteinExistence type="predicted"/>
<dbReference type="PANTHER" id="PTHR24093">
    <property type="entry name" value="CATION TRANSPORTING ATPASE"/>
    <property type="match status" value="1"/>
</dbReference>
<keyword evidence="12" id="KW-1133">Transmembrane helix</keyword>
<evidence type="ECO:0000256" key="9">
    <source>
        <dbReference type="ARBA" id="ARBA00022840"/>
    </source>
</evidence>
<feature type="domain" description="Cation-transporting P-type ATPase C-terminal" evidence="16">
    <location>
        <begin position="244"/>
        <end position="311"/>
    </location>
</feature>
<dbReference type="PRINTS" id="PR00119">
    <property type="entry name" value="CATATPASE"/>
</dbReference>
<dbReference type="FunFam" id="3.40.50.1000:FF:000018">
    <property type="entry name" value="Calcium-transporting ATPase"/>
    <property type="match status" value="1"/>
</dbReference>
<dbReference type="Gene3D" id="3.40.50.1000">
    <property type="entry name" value="HAD superfamily/HAD-like"/>
    <property type="match status" value="1"/>
</dbReference>
<comment type="subcellular location">
    <subcellularLocation>
        <location evidence="1">Endomembrane system</location>
        <topology evidence="1">Multi-pass membrane protein</topology>
    </subcellularLocation>
</comment>
<dbReference type="PANTHER" id="PTHR24093:SF369">
    <property type="entry name" value="CALCIUM-TRANSPORTING ATPASE"/>
    <property type="match status" value="1"/>
</dbReference>
<dbReference type="Pfam" id="PF00702">
    <property type="entry name" value="Hydrolase"/>
    <property type="match status" value="1"/>
</dbReference>
<evidence type="ECO:0000256" key="5">
    <source>
        <dbReference type="ARBA" id="ARBA00022692"/>
    </source>
</evidence>
<feature type="non-terminal residue" evidence="17">
    <location>
        <position position="1"/>
    </location>
</feature>
<dbReference type="GO" id="GO:0005524">
    <property type="term" value="F:ATP binding"/>
    <property type="evidence" value="ECO:0007669"/>
    <property type="project" value="UniProtKB-KW"/>
</dbReference>
<evidence type="ECO:0000313" key="18">
    <source>
        <dbReference type="Proteomes" id="UP000269721"/>
    </source>
</evidence>
<dbReference type="Gene3D" id="1.20.1110.10">
    <property type="entry name" value="Calcium-transporting ATPase, transmembrane domain"/>
    <property type="match status" value="1"/>
</dbReference>
<dbReference type="SUPFAM" id="SSF56784">
    <property type="entry name" value="HAD-like"/>
    <property type="match status" value="1"/>
</dbReference>
<dbReference type="GO" id="GO:0005886">
    <property type="term" value="C:plasma membrane"/>
    <property type="evidence" value="ECO:0007669"/>
    <property type="project" value="TreeGrafter"/>
</dbReference>
<evidence type="ECO:0000256" key="12">
    <source>
        <dbReference type="ARBA" id="ARBA00022989"/>
    </source>
</evidence>
<evidence type="ECO:0000256" key="8">
    <source>
        <dbReference type="ARBA" id="ARBA00022837"/>
    </source>
</evidence>
<evidence type="ECO:0000313" key="17">
    <source>
        <dbReference type="EMBL" id="RKO86851.1"/>
    </source>
</evidence>
<evidence type="ECO:0000256" key="7">
    <source>
        <dbReference type="ARBA" id="ARBA00022741"/>
    </source>
</evidence>
<evidence type="ECO:0000256" key="13">
    <source>
        <dbReference type="ARBA" id="ARBA00023065"/>
    </source>
</evidence>
<gene>
    <name evidence="17" type="ORF">BDK51DRAFT_2492</name>
</gene>
<dbReference type="InterPro" id="IPR006068">
    <property type="entry name" value="ATPase_P-typ_cation-transptr_C"/>
</dbReference>
<keyword evidence="18" id="KW-1185">Reference proteome</keyword>
<evidence type="ECO:0000256" key="11">
    <source>
        <dbReference type="ARBA" id="ARBA00022967"/>
    </source>
</evidence>
<dbReference type="InterPro" id="IPR001757">
    <property type="entry name" value="P_typ_ATPase"/>
</dbReference>
<accession>A0A4P9W3F6</accession>
<evidence type="ECO:0000256" key="10">
    <source>
        <dbReference type="ARBA" id="ARBA00022842"/>
    </source>
</evidence>
<dbReference type="OrthoDB" id="3352408at2759"/>
<dbReference type="Gene3D" id="3.40.1110.10">
    <property type="entry name" value="Calcium-transporting ATPase, cytoplasmic domain N"/>
    <property type="match status" value="1"/>
</dbReference>